<dbReference type="PANTHER" id="PTHR33392:SF6">
    <property type="entry name" value="POLYISOPRENYL-TEICHOIC ACID--PEPTIDOGLYCAN TEICHOIC ACID TRANSFERASE TAGU"/>
    <property type="match status" value="1"/>
</dbReference>
<evidence type="ECO:0000313" key="5">
    <source>
        <dbReference type="Proteomes" id="UP001157034"/>
    </source>
</evidence>
<name>A0ABQ6K503_9MICO</name>
<feature type="compositionally biased region" description="Polar residues" evidence="2">
    <location>
        <begin position="227"/>
        <end position="242"/>
    </location>
</feature>
<dbReference type="NCBIfam" id="TIGR00350">
    <property type="entry name" value="lytR_cpsA_psr"/>
    <property type="match status" value="1"/>
</dbReference>
<evidence type="ECO:0000313" key="4">
    <source>
        <dbReference type="EMBL" id="GMA94384.1"/>
    </source>
</evidence>
<evidence type="ECO:0000259" key="3">
    <source>
        <dbReference type="Pfam" id="PF03816"/>
    </source>
</evidence>
<protein>
    <recommendedName>
        <fullName evidence="3">Cell envelope-related transcriptional attenuator domain-containing protein</fullName>
    </recommendedName>
</protein>
<dbReference type="InterPro" id="IPR004474">
    <property type="entry name" value="LytR_CpsA_psr"/>
</dbReference>
<accession>A0ABQ6K503</accession>
<reference evidence="5" key="1">
    <citation type="journal article" date="2019" name="Int. J. Syst. Evol. Microbiol.">
        <title>The Global Catalogue of Microorganisms (GCM) 10K type strain sequencing project: providing services to taxonomists for standard genome sequencing and annotation.</title>
        <authorList>
            <consortium name="The Broad Institute Genomics Platform"/>
            <consortium name="The Broad Institute Genome Sequencing Center for Infectious Disease"/>
            <person name="Wu L."/>
            <person name="Ma J."/>
        </authorList>
    </citation>
    <scope>NUCLEOTIDE SEQUENCE [LARGE SCALE GENOMIC DNA]</scope>
    <source>
        <strain evidence="5">NBRC 108894</strain>
    </source>
</reference>
<sequence>MLTIEKLMGITIPYAASITFNGVASMADAVGGVTVCVASPIKDPFVGLDLPAGSHTISGTTALAFLRSRHGVGDGSDLGRISNQQVYLSALVRTVRSGGVLTDPVKLYGLAEAAAKNMQLSDSLSPVVTMVSIALALKTIPLQNIAMIQYPVGSSPLYPNRVVPSSYADQQVATALQQDLRVQLTGKTGRGAELAPGATAPATPAPGSTVTATPTPTSSSGPASIALPSTVQGQSADQQTCSKGVVVR</sequence>
<gene>
    <name evidence="4" type="ORF">GCM10025881_12080</name>
</gene>
<feature type="compositionally biased region" description="Low complexity" evidence="2">
    <location>
        <begin position="195"/>
        <end position="224"/>
    </location>
</feature>
<feature type="domain" description="Cell envelope-related transcriptional attenuator" evidence="3">
    <location>
        <begin position="2"/>
        <end position="96"/>
    </location>
</feature>
<dbReference type="InterPro" id="IPR050922">
    <property type="entry name" value="LytR/CpsA/Psr_CW_biosynth"/>
</dbReference>
<feature type="region of interest" description="Disordered" evidence="2">
    <location>
        <begin position="190"/>
        <end position="248"/>
    </location>
</feature>
<organism evidence="4 5">
    <name type="scientific">Pseudolysinimonas kribbensis</name>
    <dbReference type="NCBI Taxonomy" id="433641"/>
    <lineage>
        <taxon>Bacteria</taxon>
        <taxon>Bacillati</taxon>
        <taxon>Actinomycetota</taxon>
        <taxon>Actinomycetes</taxon>
        <taxon>Micrococcales</taxon>
        <taxon>Microbacteriaceae</taxon>
        <taxon>Pseudolysinimonas</taxon>
    </lineage>
</organism>
<dbReference type="Proteomes" id="UP001157034">
    <property type="component" value="Unassembled WGS sequence"/>
</dbReference>
<dbReference type="Pfam" id="PF03816">
    <property type="entry name" value="LytR_cpsA_psr"/>
    <property type="match status" value="1"/>
</dbReference>
<dbReference type="Gene3D" id="3.40.630.190">
    <property type="entry name" value="LCP protein"/>
    <property type="match status" value="1"/>
</dbReference>
<evidence type="ECO:0000256" key="2">
    <source>
        <dbReference type="SAM" id="MobiDB-lite"/>
    </source>
</evidence>
<keyword evidence="5" id="KW-1185">Reference proteome</keyword>
<comment type="similarity">
    <text evidence="1">Belongs to the LytR/CpsA/Psr (LCP) family.</text>
</comment>
<evidence type="ECO:0000256" key="1">
    <source>
        <dbReference type="ARBA" id="ARBA00006068"/>
    </source>
</evidence>
<comment type="caution">
    <text evidence="4">The sequence shown here is derived from an EMBL/GenBank/DDBJ whole genome shotgun (WGS) entry which is preliminary data.</text>
</comment>
<dbReference type="RefSeq" id="WP_284253327.1">
    <property type="nucleotide sequence ID" value="NZ_BSVB01000001.1"/>
</dbReference>
<dbReference type="PANTHER" id="PTHR33392">
    <property type="entry name" value="POLYISOPRENYL-TEICHOIC ACID--PEPTIDOGLYCAN TEICHOIC ACID TRANSFERASE TAGU"/>
    <property type="match status" value="1"/>
</dbReference>
<proteinExistence type="inferred from homology"/>
<dbReference type="EMBL" id="BSVB01000001">
    <property type="protein sequence ID" value="GMA94384.1"/>
    <property type="molecule type" value="Genomic_DNA"/>
</dbReference>